<dbReference type="EMBL" id="NMUE01000050">
    <property type="protein sequence ID" value="RFA93926.1"/>
    <property type="molecule type" value="Genomic_DNA"/>
</dbReference>
<evidence type="ECO:0000313" key="3">
    <source>
        <dbReference type="EMBL" id="RFA97243.1"/>
    </source>
</evidence>
<gene>
    <name evidence="2" type="ORF">CGL51_11780</name>
    <name evidence="3" type="ORF">CGL52_09765</name>
</gene>
<feature type="transmembrane region" description="Helical" evidence="1">
    <location>
        <begin position="26"/>
        <end position="44"/>
    </location>
</feature>
<keyword evidence="1" id="KW-1133">Transmembrane helix</keyword>
<keyword evidence="1" id="KW-0472">Membrane</keyword>
<dbReference type="EMBL" id="NMUF01000029">
    <property type="protein sequence ID" value="RFA97243.1"/>
    <property type="molecule type" value="Genomic_DNA"/>
</dbReference>
<dbReference type="Proteomes" id="UP000256877">
    <property type="component" value="Unassembled WGS sequence"/>
</dbReference>
<accession>A0A371QV87</accession>
<evidence type="ECO:0000313" key="5">
    <source>
        <dbReference type="Proteomes" id="UP000257123"/>
    </source>
</evidence>
<dbReference type="Proteomes" id="UP000257123">
    <property type="component" value="Unassembled WGS sequence"/>
</dbReference>
<sequence>MPGEVGPSLILIGAAATALGFLQANLAPLVAVGLSIIAVGLLTWGEGAARERVLLKLGEAGWENVSALILASGIPPKAYYLPSSVAGRPVAVISPARPGQVPRGAFTFRTGGGPALVLSTPGSKALELCGELPGDLGEALRSCVVNVLGFARSVAVAERDGEYVVEYAGVSYPEFYRGQVSGAALGSVLASVTAAVVAEVLNRVVEIAEERVEGRRAVVVLR</sequence>
<evidence type="ECO:0000313" key="2">
    <source>
        <dbReference type="EMBL" id="RFA93926.1"/>
    </source>
</evidence>
<protein>
    <submittedName>
        <fullName evidence="2">Uncharacterized protein</fullName>
    </submittedName>
</protein>
<name>A0A371QV87_9CREN</name>
<comment type="caution">
    <text evidence="2">The sequence shown here is derived from an EMBL/GenBank/DDBJ whole genome shotgun (WGS) entry which is preliminary data.</text>
</comment>
<organism evidence="2 5">
    <name type="scientific">Pyrobaculum aerophilum</name>
    <dbReference type="NCBI Taxonomy" id="13773"/>
    <lineage>
        <taxon>Archaea</taxon>
        <taxon>Thermoproteota</taxon>
        <taxon>Thermoprotei</taxon>
        <taxon>Thermoproteales</taxon>
        <taxon>Thermoproteaceae</taxon>
        <taxon>Pyrobaculum</taxon>
    </lineage>
</organism>
<evidence type="ECO:0000256" key="1">
    <source>
        <dbReference type="SAM" id="Phobius"/>
    </source>
</evidence>
<keyword evidence="1" id="KW-0812">Transmembrane</keyword>
<dbReference type="AlphaFoldDB" id="A0A371QV87"/>
<proteinExistence type="predicted"/>
<dbReference type="OrthoDB" id="29151at2157"/>
<dbReference type="RefSeq" id="WP_116421850.1">
    <property type="nucleotide sequence ID" value="NZ_NMUE01000050.1"/>
</dbReference>
<evidence type="ECO:0000313" key="4">
    <source>
        <dbReference type="Proteomes" id="UP000256877"/>
    </source>
</evidence>
<reference evidence="4 5" key="1">
    <citation type="submission" date="2017-07" db="EMBL/GenBank/DDBJ databases">
        <title>Draft genome sequence of aerobic hyperthermophilic archaea, Pyrobaculum aerophilum YKB31 and YKB32.</title>
        <authorList>
            <person name="Mochizuki T."/>
            <person name="Berliner A.J."/>
            <person name="Yoshida-Takashima Y."/>
            <person name="Takaki Y."/>
            <person name="Nunoura T."/>
            <person name="Takai K."/>
        </authorList>
    </citation>
    <scope>NUCLEOTIDE SEQUENCE [LARGE SCALE GENOMIC DNA]</scope>
    <source>
        <strain evidence="2 5">YKB31</strain>
        <strain evidence="3 4">YKB32</strain>
    </source>
</reference>